<dbReference type="InterPro" id="IPR009003">
    <property type="entry name" value="Peptidase_S1_PA"/>
</dbReference>
<evidence type="ECO:0000313" key="2">
    <source>
        <dbReference type="EMBL" id="KDA02249.1"/>
    </source>
</evidence>
<dbReference type="GO" id="GO:0006508">
    <property type="term" value="P:proteolysis"/>
    <property type="evidence" value="ECO:0007669"/>
    <property type="project" value="InterPro"/>
</dbReference>
<comment type="caution">
    <text evidence="2">The sequence shown here is derived from an EMBL/GenBank/DDBJ whole genome shotgun (WGS) entry which is preliminary data.</text>
</comment>
<keyword evidence="3" id="KW-1185">Reference proteome</keyword>
<protein>
    <recommendedName>
        <fullName evidence="1">Peptidase S1 domain-containing protein</fullName>
    </recommendedName>
</protein>
<gene>
    <name evidence="2" type="ORF">HOC_11818</name>
</gene>
<dbReference type="PATRIC" id="fig|1280953.3.peg.2385"/>
<organism evidence="2 3">
    <name type="scientific">Hyphomonas oceanitis SCH89</name>
    <dbReference type="NCBI Taxonomy" id="1280953"/>
    <lineage>
        <taxon>Bacteria</taxon>
        <taxon>Pseudomonadati</taxon>
        <taxon>Pseudomonadota</taxon>
        <taxon>Alphaproteobacteria</taxon>
        <taxon>Hyphomonadales</taxon>
        <taxon>Hyphomonadaceae</taxon>
        <taxon>Hyphomonas</taxon>
    </lineage>
</organism>
<sequence>MSSCSIYEIQSRIAGGDPGTVAALLSYDSACLRSDTPALGASSFDFETINSRTGVLSINMTNAKSTCGIIAQGIPSTDKIFCSAVVIEPGRIMTARHCFINGQSEWRDISACLPQGAVEFATLKDPETRHVIASVHGVSEVLKRTNVGDDFMVLDLKTPVSGVTGQVAQTAPTPFGEAVIFSYHDLVTPAGATTLPRWRQKARWSLPSCSFTQVKNACALTKCQSIEMYSGAPVWALDEAGATSLAGIQVQGGGAGLAACATPGSATIPSVYDTNLSIRGYAK</sequence>
<dbReference type="EMBL" id="ARYL01000016">
    <property type="protein sequence ID" value="KDA02249.1"/>
    <property type="molecule type" value="Genomic_DNA"/>
</dbReference>
<dbReference type="Proteomes" id="UP000024942">
    <property type="component" value="Unassembled WGS sequence"/>
</dbReference>
<dbReference type="AlphaFoldDB" id="A0A059G692"/>
<dbReference type="Gene3D" id="2.40.10.10">
    <property type="entry name" value="Trypsin-like serine proteases"/>
    <property type="match status" value="2"/>
</dbReference>
<dbReference type="GO" id="GO:0004252">
    <property type="term" value="F:serine-type endopeptidase activity"/>
    <property type="evidence" value="ECO:0007669"/>
    <property type="project" value="InterPro"/>
</dbReference>
<proteinExistence type="predicted"/>
<name>A0A059G692_9PROT</name>
<dbReference type="InterPro" id="IPR001254">
    <property type="entry name" value="Trypsin_dom"/>
</dbReference>
<dbReference type="InterPro" id="IPR043504">
    <property type="entry name" value="Peptidase_S1_PA_chymotrypsin"/>
</dbReference>
<reference evidence="2 3" key="1">
    <citation type="journal article" date="2014" name="Antonie Van Leeuwenhoek">
        <title>Hyphomonas beringensis sp. nov. and Hyphomonas chukchiensis sp. nov., isolated from surface seawater of the Bering Sea and Chukchi Sea.</title>
        <authorList>
            <person name="Li C."/>
            <person name="Lai Q."/>
            <person name="Li G."/>
            <person name="Dong C."/>
            <person name="Wang J."/>
            <person name="Liao Y."/>
            <person name="Shao Z."/>
        </authorList>
    </citation>
    <scope>NUCLEOTIDE SEQUENCE [LARGE SCALE GENOMIC DNA]</scope>
    <source>
        <strain evidence="2 3">SCH89</strain>
    </source>
</reference>
<feature type="domain" description="Peptidase S1" evidence="1">
    <location>
        <begin position="79"/>
        <end position="161"/>
    </location>
</feature>
<evidence type="ECO:0000259" key="1">
    <source>
        <dbReference type="Pfam" id="PF00089"/>
    </source>
</evidence>
<dbReference type="Pfam" id="PF00089">
    <property type="entry name" value="Trypsin"/>
    <property type="match status" value="1"/>
</dbReference>
<dbReference type="SUPFAM" id="SSF50494">
    <property type="entry name" value="Trypsin-like serine proteases"/>
    <property type="match status" value="1"/>
</dbReference>
<accession>A0A059G692</accession>
<evidence type="ECO:0000313" key="3">
    <source>
        <dbReference type="Proteomes" id="UP000024942"/>
    </source>
</evidence>